<dbReference type="EMBL" id="JAILXK010000001">
    <property type="protein sequence ID" value="MBY4635939.1"/>
    <property type="molecule type" value="Genomic_DNA"/>
</dbReference>
<protein>
    <submittedName>
        <fullName evidence="2">UrcA family protein</fullName>
    </submittedName>
</protein>
<dbReference type="Proteomes" id="UP001166571">
    <property type="component" value="Unassembled WGS sequence"/>
</dbReference>
<keyword evidence="1" id="KW-0732">Signal</keyword>
<organism evidence="2 3">
    <name type="scientific">Sphingopyxis jiangsuensis</name>
    <dbReference type="NCBI Taxonomy" id="2871171"/>
    <lineage>
        <taxon>Bacteria</taxon>
        <taxon>Pseudomonadati</taxon>
        <taxon>Pseudomonadota</taxon>
        <taxon>Alphaproteobacteria</taxon>
        <taxon>Sphingomonadales</taxon>
        <taxon>Sphingomonadaceae</taxon>
        <taxon>Sphingopyxis</taxon>
    </lineage>
</organism>
<reference evidence="2" key="1">
    <citation type="submission" date="2021-08" db="EMBL/GenBank/DDBJ databases">
        <title>Sphingopyxis panaciterrulae sp. nov., isolated from the surface water of the Yellow Sea.</title>
        <authorList>
            <person name="Gao Z."/>
            <person name="Zhang D."/>
            <person name="Zhang A."/>
        </authorList>
    </citation>
    <scope>NUCLEOTIDE SEQUENCE</scope>
    <source>
        <strain evidence="2">XHP0097</strain>
    </source>
</reference>
<sequence>MMKKHLILAALVTIQLGVPAYAEPASTQRTAFIHHSDLDLATKSGQDRLKHRIWRAAADVCGTAHEFDLEGKNEVRKCRRETAQVASAQADELVAAARGSQPILLTAAQ</sequence>
<comment type="caution">
    <text evidence="2">The sequence shown here is derived from an EMBL/GenBank/DDBJ whole genome shotgun (WGS) entry which is preliminary data.</text>
</comment>
<keyword evidence="3" id="KW-1185">Reference proteome</keyword>
<dbReference type="NCBIfam" id="TIGR04433">
    <property type="entry name" value="UrcA_uranyl"/>
    <property type="match status" value="1"/>
</dbReference>
<evidence type="ECO:0000256" key="1">
    <source>
        <dbReference type="SAM" id="SignalP"/>
    </source>
</evidence>
<feature type="chain" id="PRO_5046111855" evidence="1">
    <location>
        <begin position="23"/>
        <end position="109"/>
    </location>
</feature>
<name>A0ABS7MA93_9SPHN</name>
<feature type="signal peptide" evidence="1">
    <location>
        <begin position="1"/>
        <end position="22"/>
    </location>
</feature>
<dbReference type="InterPro" id="IPR030972">
    <property type="entry name" value="UrcA_uranyl"/>
</dbReference>
<evidence type="ECO:0000313" key="3">
    <source>
        <dbReference type="Proteomes" id="UP001166571"/>
    </source>
</evidence>
<evidence type="ECO:0000313" key="2">
    <source>
        <dbReference type="EMBL" id="MBY4635939.1"/>
    </source>
</evidence>
<proteinExistence type="predicted"/>
<gene>
    <name evidence="2" type="ORF">K5P26_02145</name>
</gene>
<accession>A0ABS7MA93</accession>